<dbReference type="FunFam" id="3.40.50.300:FF:000010">
    <property type="entry name" value="Chaperone clpB 1, putative"/>
    <property type="match status" value="1"/>
</dbReference>
<evidence type="ECO:0000256" key="2">
    <source>
        <dbReference type="ARBA" id="ARBA00022741"/>
    </source>
</evidence>
<comment type="function">
    <text evidence="5">Part of a stress-induced multi-chaperone system, it is involved in the recovery of the cell from heat-induced damage, in cooperation with DnaK, DnaJ and GrpE. Acts before DnaK, in the processing of protein aggregates. Protein binding stimulates the ATPase activity; ATP hydrolysis unfolds the denatured protein aggregates, which probably helps expose new hydrophobic binding sites on the surface of ClpB-bound aggregates, contributing to the solubilization and refolding of denatured protein aggregates by DnaK.</text>
</comment>
<feature type="region of interest" description="Disordered" evidence="8">
    <location>
        <begin position="147"/>
        <end position="172"/>
    </location>
</feature>
<keyword evidence="1 6" id="KW-0677">Repeat</keyword>
<evidence type="ECO:0000256" key="6">
    <source>
        <dbReference type="PROSITE-ProRule" id="PRU01251"/>
    </source>
</evidence>
<dbReference type="InterPro" id="IPR041546">
    <property type="entry name" value="ClpA/ClpB_AAA_lid"/>
</dbReference>
<dbReference type="InterPro" id="IPR018368">
    <property type="entry name" value="ClpA/B_CS1"/>
</dbReference>
<reference evidence="10" key="2">
    <citation type="submission" date="2022-09" db="EMBL/GenBank/DDBJ databases">
        <title>Aerococcus urinae taxonomy study.</title>
        <authorList>
            <person name="Christensen J."/>
            <person name="Senneby E."/>
        </authorList>
    </citation>
    <scope>NUCLEOTIDE SEQUENCE</scope>
    <source>
        <strain evidence="10">NLD-066-U95</strain>
    </source>
</reference>
<dbReference type="PROSITE" id="PS51903">
    <property type="entry name" value="CLP_R"/>
    <property type="match status" value="1"/>
</dbReference>
<dbReference type="GO" id="GO:0016887">
    <property type="term" value="F:ATP hydrolysis activity"/>
    <property type="evidence" value="ECO:0007669"/>
    <property type="project" value="InterPro"/>
</dbReference>
<keyword evidence="13" id="KW-1185">Reference proteome</keyword>
<dbReference type="GeneID" id="35768489"/>
<organism evidence="11 12">
    <name type="scientific">Aerococcus urinae</name>
    <dbReference type="NCBI Taxonomy" id="1376"/>
    <lineage>
        <taxon>Bacteria</taxon>
        <taxon>Bacillati</taxon>
        <taxon>Bacillota</taxon>
        <taxon>Bacilli</taxon>
        <taxon>Lactobacillales</taxon>
        <taxon>Aerococcaceae</taxon>
        <taxon>Aerococcus</taxon>
    </lineage>
</organism>
<dbReference type="Pfam" id="PF00004">
    <property type="entry name" value="AAA"/>
    <property type="match status" value="1"/>
</dbReference>
<dbReference type="PRINTS" id="PR00300">
    <property type="entry name" value="CLPPROTEASEA"/>
</dbReference>
<dbReference type="GO" id="GO:0005524">
    <property type="term" value="F:ATP binding"/>
    <property type="evidence" value="ECO:0007669"/>
    <property type="project" value="UniProtKB-KW"/>
</dbReference>
<dbReference type="PANTHER" id="PTHR11638:SF18">
    <property type="entry name" value="HEAT SHOCK PROTEIN 104"/>
    <property type="match status" value="1"/>
</dbReference>
<dbReference type="GO" id="GO:0034605">
    <property type="term" value="P:cellular response to heat"/>
    <property type="evidence" value="ECO:0007669"/>
    <property type="project" value="TreeGrafter"/>
</dbReference>
<dbReference type="Proteomes" id="UP001069145">
    <property type="component" value="Unassembled WGS sequence"/>
</dbReference>
<dbReference type="PROSITE" id="PS00871">
    <property type="entry name" value="CLPAB_2"/>
    <property type="match status" value="1"/>
</dbReference>
<dbReference type="SMART" id="SM00382">
    <property type="entry name" value="AAA"/>
    <property type="match status" value="2"/>
</dbReference>
<dbReference type="InterPro" id="IPR028299">
    <property type="entry name" value="ClpA/B_CS2"/>
</dbReference>
<keyword evidence="2 7" id="KW-0547">Nucleotide-binding</keyword>
<dbReference type="SUPFAM" id="SSF52540">
    <property type="entry name" value="P-loop containing nucleoside triphosphate hydrolases"/>
    <property type="match status" value="2"/>
</dbReference>
<gene>
    <name evidence="11" type="ORF">I6G68_02655</name>
    <name evidence="10" type="ORF">ODY43_02200</name>
</gene>
<dbReference type="GO" id="GO:0008233">
    <property type="term" value="F:peptidase activity"/>
    <property type="evidence" value="ECO:0007669"/>
    <property type="project" value="UniProtKB-KW"/>
</dbReference>
<dbReference type="Pfam" id="PF17871">
    <property type="entry name" value="AAA_lid_9"/>
    <property type="match status" value="1"/>
</dbReference>
<evidence type="ECO:0000313" key="12">
    <source>
        <dbReference type="Proteomes" id="UP000594771"/>
    </source>
</evidence>
<evidence type="ECO:0000313" key="11">
    <source>
        <dbReference type="EMBL" id="QPS01988.1"/>
    </source>
</evidence>
<dbReference type="InterPro" id="IPR019489">
    <property type="entry name" value="Clp_ATPase_C"/>
</dbReference>
<keyword evidence="4 7" id="KW-0143">Chaperone</keyword>
<dbReference type="InterPro" id="IPR027417">
    <property type="entry name" value="P-loop_NTPase"/>
</dbReference>
<dbReference type="SMART" id="SM01086">
    <property type="entry name" value="ClpB_D2-small"/>
    <property type="match status" value="1"/>
</dbReference>
<dbReference type="InterPro" id="IPR003593">
    <property type="entry name" value="AAA+_ATPase"/>
</dbReference>
<evidence type="ECO:0000259" key="9">
    <source>
        <dbReference type="PROSITE" id="PS51903"/>
    </source>
</evidence>
<feature type="domain" description="Clp R" evidence="9">
    <location>
        <begin position="1"/>
        <end position="147"/>
    </location>
</feature>
<keyword evidence="11" id="KW-0378">Hydrolase</keyword>
<dbReference type="GO" id="GO:0006508">
    <property type="term" value="P:proteolysis"/>
    <property type="evidence" value="ECO:0007669"/>
    <property type="project" value="UniProtKB-KW"/>
</dbReference>
<name>A0A0X8FFL7_9LACT</name>
<evidence type="ECO:0000256" key="4">
    <source>
        <dbReference type="ARBA" id="ARBA00023186"/>
    </source>
</evidence>
<keyword evidence="11" id="KW-0645">Protease</keyword>
<sequence length="839" mass="94410">MKDIYTEKAKTAIGFAKEEAEYFRHPAIGSEHMLLGLYRESEGVAHAVLSDYLPSYESLREEIEFVTGYGTSDSAKSQEDYVQFSPRMQEVLNQAKDLAKSMQASLIGTEHLLLALINEETLANRLLKNLDIDVNRLRSDVYQMLGQKEPVRNRTKKPLGKPSKSKTPTLDSIAKDLTQAAKDGKLDPVIGRQQEMRRLMQVLSRRTKNNPVLVGEPGVGKTAIVEALAIQMSQQQVPENMLDKRLMVLDIGSLVAGTKYRGEFEDRMKHLIEEIEDQGNIILFIDEIHTIIGAGGAEGAIDASNLLKPALSRGQVQLIGATTLNEYQKYIEKDAALERRFAKILVEEPSLAETEEILKGIRPAYEKHHQVAIPDESITTCVRLSSRYLSDRFLPDKAIDVMDEAAATKRLDNPVANSGRRKKYQIEQELKRLNQEKEYHVRNQAFQKAAAVHAQQANLVRELSRLEVDEGDQDSQEAYDLSLTSQDVQNLIHSWTGIPVQELSQSDNERLIHLEDRLHDRVKGQDEAVNAVARAIKRSRSGLGQRNKPIGSFMFLGPTGVGKTELAKTLAETLFGSEEALIRLDMSEYMEKYSSSRMIGSAPGYIGYEEGGQLTEKIRQHPYSIVLFDEIEKAHPDVFDLLLQVLDDGYITDSKGRMVDFRNTVVIMTSNIGATELRDEKLVGFGQDNQQKDYQTMKKRILEALKKTFRPEFLNRVDEVIVFHALSQDHLKDIVRKFTDQISQQVEEQGLTLRFTNGAIKQLAKEGYDPEMGARPVRRLIQRQIEDALSDLLIKGKVQAGDSLQVGSRQGTFYIRTKHGDGSESQADLDKVEESLSLG</sequence>
<keyword evidence="3 7" id="KW-0067">ATP-binding</keyword>
<dbReference type="KEGG" id="aun:AWM73_07365"/>
<accession>A0A0X8FFL7</accession>
<dbReference type="Gene3D" id="3.40.50.300">
    <property type="entry name" value="P-loop containing nucleotide triphosphate hydrolases"/>
    <property type="match status" value="2"/>
</dbReference>
<dbReference type="AlphaFoldDB" id="A0A0X8FFL7"/>
<dbReference type="InterPro" id="IPR050130">
    <property type="entry name" value="ClpA_ClpB"/>
</dbReference>
<feature type="region of interest" description="Disordered" evidence="8">
    <location>
        <begin position="817"/>
        <end position="839"/>
    </location>
</feature>
<dbReference type="Proteomes" id="UP000594771">
    <property type="component" value="Chromosome"/>
</dbReference>
<dbReference type="InterPro" id="IPR036628">
    <property type="entry name" value="Clp_N_dom_sf"/>
</dbReference>
<dbReference type="Pfam" id="PF07724">
    <property type="entry name" value="AAA_2"/>
    <property type="match status" value="1"/>
</dbReference>
<evidence type="ECO:0000313" key="10">
    <source>
        <dbReference type="EMBL" id="MCY3052795.1"/>
    </source>
</evidence>
<evidence type="ECO:0000256" key="5">
    <source>
        <dbReference type="ARBA" id="ARBA00025613"/>
    </source>
</evidence>
<evidence type="ECO:0000256" key="1">
    <source>
        <dbReference type="ARBA" id="ARBA00022737"/>
    </source>
</evidence>
<dbReference type="EMBL" id="CP065662">
    <property type="protein sequence ID" value="QPS01988.1"/>
    <property type="molecule type" value="Genomic_DNA"/>
</dbReference>
<protein>
    <submittedName>
        <fullName evidence="11">ATP-dependent Clp protease ATP-binding subunit</fullName>
    </submittedName>
</protein>
<proteinExistence type="inferred from homology"/>
<dbReference type="OrthoDB" id="9803641at2"/>
<dbReference type="InterPro" id="IPR001270">
    <property type="entry name" value="ClpA/B"/>
</dbReference>
<evidence type="ECO:0000313" key="13">
    <source>
        <dbReference type="Proteomes" id="UP001069145"/>
    </source>
</evidence>
<dbReference type="Gene3D" id="4.10.860.10">
    <property type="entry name" value="UVR domain"/>
    <property type="match status" value="1"/>
</dbReference>
<dbReference type="Pfam" id="PF10431">
    <property type="entry name" value="ClpB_D2-small"/>
    <property type="match status" value="1"/>
</dbReference>
<dbReference type="CDD" id="cd19499">
    <property type="entry name" value="RecA-like_ClpB_Hsp104-like"/>
    <property type="match status" value="1"/>
</dbReference>
<dbReference type="EMBL" id="JAOTML010000002">
    <property type="protein sequence ID" value="MCY3052795.1"/>
    <property type="molecule type" value="Genomic_DNA"/>
</dbReference>
<dbReference type="Gene3D" id="1.10.1780.10">
    <property type="entry name" value="Clp, N-terminal domain"/>
    <property type="match status" value="1"/>
</dbReference>
<dbReference type="InterPro" id="IPR004176">
    <property type="entry name" value="Clp_R_N"/>
</dbReference>
<dbReference type="GO" id="GO:0005737">
    <property type="term" value="C:cytoplasm"/>
    <property type="evidence" value="ECO:0007669"/>
    <property type="project" value="TreeGrafter"/>
</dbReference>
<dbReference type="InterPro" id="IPR003959">
    <property type="entry name" value="ATPase_AAA_core"/>
</dbReference>
<dbReference type="RefSeq" id="WP_060778740.1">
    <property type="nucleotide sequence ID" value="NZ_CAJHLF010000011.1"/>
</dbReference>
<dbReference type="SUPFAM" id="SSF81923">
    <property type="entry name" value="Double Clp-N motif"/>
    <property type="match status" value="1"/>
</dbReference>
<dbReference type="PROSITE" id="PS00870">
    <property type="entry name" value="CLPAB_1"/>
    <property type="match status" value="1"/>
</dbReference>
<evidence type="ECO:0000256" key="3">
    <source>
        <dbReference type="ARBA" id="ARBA00022840"/>
    </source>
</evidence>
<comment type="similarity">
    <text evidence="7">Belongs to the ClpA/ClpB family.</text>
</comment>
<dbReference type="CDD" id="cd00009">
    <property type="entry name" value="AAA"/>
    <property type="match status" value="1"/>
</dbReference>
<evidence type="ECO:0000256" key="7">
    <source>
        <dbReference type="RuleBase" id="RU004432"/>
    </source>
</evidence>
<dbReference type="Pfam" id="PF02861">
    <property type="entry name" value="Clp_N"/>
    <property type="match status" value="1"/>
</dbReference>
<evidence type="ECO:0000256" key="8">
    <source>
        <dbReference type="SAM" id="MobiDB-lite"/>
    </source>
</evidence>
<dbReference type="Gene3D" id="1.10.8.60">
    <property type="match status" value="2"/>
</dbReference>
<dbReference type="FunFam" id="3.40.50.300:FF:000025">
    <property type="entry name" value="ATP-dependent Clp protease subunit"/>
    <property type="match status" value="1"/>
</dbReference>
<dbReference type="PANTHER" id="PTHR11638">
    <property type="entry name" value="ATP-DEPENDENT CLP PROTEASE"/>
    <property type="match status" value="1"/>
</dbReference>
<feature type="compositionally biased region" description="Basic and acidic residues" evidence="8">
    <location>
        <begin position="818"/>
        <end position="839"/>
    </location>
</feature>
<reference evidence="11 12" key="1">
    <citation type="submission" date="2020-12" db="EMBL/GenBank/DDBJ databases">
        <title>FDA dAtabase for Regulatory Grade micrObial Sequences (FDA-ARGOS): Supporting development and validation of Infectious Disease Dx tests.</title>
        <authorList>
            <person name="Sproer C."/>
            <person name="Gronow S."/>
            <person name="Severitt S."/>
            <person name="Schroder I."/>
            <person name="Tallon L."/>
            <person name="Sadzewicz L."/>
            <person name="Zhao X."/>
            <person name="Boylan J."/>
            <person name="Ott S."/>
            <person name="Bowen H."/>
            <person name="Vavikolanu K."/>
            <person name="Mehta A."/>
            <person name="Aluvathingal J."/>
            <person name="Nadendla S."/>
            <person name="Lowell S."/>
            <person name="Myers T."/>
            <person name="Yan Y."/>
            <person name="Sichtig H."/>
        </authorList>
    </citation>
    <scope>NUCLEOTIDE SEQUENCE [LARGE SCALE GENOMIC DNA]</scope>
    <source>
        <strain evidence="11 12">FDAARGOS_911</strain>
    </source>
</reference>